<dbReference type="Proteomes" id="UP000317178">
    <property type="component" value="Chromosome"/>
</dbReference>
<dbReference type="KEGG" id="plon:Pla110_33000"/>
<accession>A0A518CQR2</accession>
<dbReference type="RefSeq" id="WP_144997003.1">
    <property type="nucleotide sequence ID" value="NZ_CP036281.1"/>
</dbReference>
<proteinExistence type="predicted"/>
<protein>
    <submittedName>
        <fullName evidence="1">Uncharacterized protein</fullName>
    </submittedName>
</protein>
<evidence type="ECO:0000313" key="1">
    <source>
        <dbReference type="EMBL" id="QDU81558.1"/>
    </source>
</evidence>
<sequence length="100" mass="10699">MDDIIAIGSSQPVVWETMKDSSGDSVTTASVSGTLKNGATTLDTFSLTHTSAGTYVGYLDENVTGSLTDCEEYTIELTATVGAYTEFRKLNRIATYRGEV</sequence>
<reference evidence="1 2" key="1">
    <citation type="submission" date="2019-02" db="EMBL/GenBank/DDBJ databases">
        <title>Deep-cultivation of Planctomycetes and their phenomic and genomic characterization uncovers novel biology.</title>
        <authorList>
            <person name="Wiegand S."/>
            <person name="Jogler M."/>
            <person name="Boedeker C."/>
            <person name="Pinto D."/>
            <person name="Vollmers J."/>
            <person name="Rivas-Marin E."/>
            <person name="Kohn T."/>
            <person name="Peeters S.H."/>
            <person name="Heuer A."/>
            <person name="Rast P."/>
            <person name="Oberbeckmann S."/>
            <person name="Bunk B."/>
            <person name="Jeske O."/>
            <person name="Meyerdierks A."/>
            <person name="Storesund J.E."/>
            <person name="Kallscheuer N."/>
            <person name="Luecker S."/>
            <person name="Lage O.M."/>
            <person name="Pohl T."/>
            <person name="Merkel B.J."/>
            <person name="Hornburger P."/>
            <person name="Mueller R.-W."/>
            <person name="Bruemmer F."/>
            <person name="Labrenz M."/>
            <person name="Spormann A.M."/>
            <person name="Op den Camp H."/>
            <person name="Overmann J."/>
            <person name="Amann R."/>
            <person name="Jetten M.S.M."/>
            <person name="Mascher T."/>
            <person name="Medema M.H."/>
            <person name="Devos D.P."/>
            <person name="Kaster A.-K."/>
            <person name="Ovreas L."/>
            <person name="Rohde M."/>
            <person name="Galperin M.Y."/>
            <person name="Jogler C."/>
        </authorList>
    </citation>
    <scope>NUCLEOTIDE SEQUENCE [LARGE SCALE GENOMIC DNA]</scope>
    <source>
        <strain evidence="1 2">Pla110</strain>
    </source>
</reference>
<gene>
    <name evidence="1" type="ORF">Pla110_33000</name>
</gene>
<evidence type="ECO:0000313" key="2">
    <source>
        <dbReference type="Proteomes" id="UP000317178"/>
    </source>
</evidence>
<dbReference type="EMBL" id="CP036281">
    <property type="protein sequence ID" value="QDU81558.1"/>
    <property type="molecule type" value="Genomic_DNA"/>
</dbReference>
<organism evidence="1 2">
    <name type="scientific">Polystyrenella longa</name>
    <dbReference type="NCBI Taxonomy" id="2528007"/>
    <lineage>
        <taxon>Bacteria</taxon>
        <taxon>Pseudomonadati</taxon>
        <taxon>Planctomycetota</taxon>
        <taxon>Planctomycetia</taxon>
        <taxon>Planctomycetales</taxon>
        <taxon>Planctomycetaceae</taxon>
        <taxon>Polystyrenella</taxon>
    </lineage>
</organism>
<keyword evidence="2" id="KW-1185">Reference proteome</keyword>
<dbReference type="AlphaFoldDB" id="A0A518CQR2"/>
<name>A0A518CQR2_9PLAN</name>